<dbReference type="SUPFAM" id="SSF53474">
    <property type="entry name" value="alpha/beta-Hydrolases"/>
    <property type="match status" value="1"/>
</dbReference>
<reference evidence="4" key="1">
    <citation type="submission" date="2021-02" db="EMBL/GenBank/DDBJ databases">
        <authorList>
            <person name="Nowell W R."/>
        </authorList>
    </citation>
    <scope>NUCLEOTIDE SEQUENCE</scope>
</reference>
<evidence type="ECO:0000313" key="5">
    <source>
        <dbReference type="Proteomes" id="UP000663852"/>
    </source>
</evidence>
<dbReference type="SUPFAM" id="SSF82171">
    <property type="entry name" value="DPP6 N-terminal domain-like"/>
    <property type="match status" value="1"/>
</dbReference>
<organism evidence="4 5">
    <name type="scientific">Adineta ricciae</name>
    <name type="common">Rotifer</name>
    <dbReference type="NCBI Taxonomy" id="249248"/>
    <lineage>
        <taxon>Eukaryota</taxon>
        <taxon>Metazoa</taxon>
        <taxon>Spiralia</taxon>
        <taxon>Gnathifera</taxon>
        <taxon>Rotifera</taxon>
        <taxon>Eurotatoria</taxon>
        <taxon>Bdelloidea</taxon>
        <taxon>Adinetida</taxon>
        <taxon>Adinetidae</taxon>
        <taxon>Adineta</taxon>
    </lineage>
</organism>
<keyword evidence="1" id="KW-0378">Hydrolase</keyword>
<evidence type="ECO:0000256" key="1">
    <source>
        <dbReference type="ARBA" id="ARBA00022801"/>
    </source>
</evidence>
<dbReference type="OrthoDB" id="416344at2759"/>
<comment type="caution">
    <text evidence="4">The sequence shown here is derived from an EMBL/GenBank/DDBJ whole genome shotgun (WGS) entry which is preliminary data.</text>
</comment>
<evidence type="ECO:0000259" key="3">
    <source>
        <dbReference type="Pfam" id="PF00326"/>
    </source>
</evidence>
<dbReference type="PANTHER" id="PTHR42776:SF27">
    <property type="entry name" value="DIPEPTIDYL PEPTIDASE FAMILY MEMBER 6"/>
    <property type="match status" value="1"/>
</dbReference>
<gene>
    <name evidence="4" type="ORF">EDS130_LOCUS28677</name>
</gene>
<feature type="chain" id="PRO_5032581208" description="Peptidase S9 prolyl oligopeptidase catalytic domain-containing protein" evidence="2">
    <location>
        <begin position="20"/>
        <end position="699"/>
    </location>
</feature>
<keyword evidence="2" id="KW-0732">Signal</keyword>
<accession>A0A815ATU9</accession>
<dbReference type="EMBL" id="CAJNOJ010000188">
    <property type="protein sequence ID" value="CAF1264262.1"/>
    <property type="molecule type" value="Genomic_DNA"/>
</dbReference>
<proteinExistence type="predicted"/>
<dbReference type="Proteomes" id="UP000663852">
    <property type="component" value="Unassembled WGS sequence"/>
</dbReference>
<dbReference type="InterPro" id="IPR001375">
    <property type="entry name" value="Peptidase_S9_cat"/>
</dbReference>
<evidence type="ECO:0000313" key="4">
    <source>
        <dbReference type="EMBL" id="CAF1264262.1"/>
    </source>
</evidence>
<feature type="domain" description="Peptidase S9 prolyl oligopeptidase catalytic" evidence="3">
    <location>
        <begin position="492"/>
        <end position="690"/>
    </location>
</feature>
<name>A0A815ATU9_ADIRI</name>
<dbReference type="InterPro" id="IPR011042">
    <property type="entry name" value="6-blade_b-propeller_TolB-like"/>
</dbReference>
<dbReference type="GO" id="GO:0004252">
    <property type="term" value="F:serine-type endopeptidase activity"/>
    <property type="evidence" value="ECO:0007669"/>
    <property type="project" value="TreeGrafter"/>
</dbReference>
<protein>
    <recommendedName>
        <fullName evidence="3">Peptidase S9 prolyl oligopeptidase catalytic domain-containing protein</fullName>
    </recommendedName>
</protein>
<dbReference type="AlphaFoldDB" id="A0A815ATU9"/>
<evidence type="ECO:0000256" key="2">
    <source>
        <dbReference type="SAM" id="SignalP"/>
    </source>
</evidence>
<dbReference type="InterPro" id="IPR029058">
    <property type="entry name" value="AB_hydrolase_fold"/>
</dbReference>
<dbReference type="Gene3D" id="3.40.50.1820">
    <property type="entry name" value="alpha/beta hydrolase"/>
    <property type="match status" value="1"/>
</dbReference>
<dbReference type="GO" id="GO:0006508">
    <property type="term" value="P:proteolysis"/>
    <property type="evidence" value="ECO:0007669"/>
    <property type="project" value="InterPro"/>
</dbReference>
<feature type="signal peptide" evidence="2">
    <location>
        <begin position="1"/>
        <end position="19"/>
    </location>
</feature>
<dbReference type="Gene3D" id="2.120.10.30">
    <property type="entry name" value="TolB, C-terminal domain"/>
    <property type="match status" value="2"/>
</dbReference>
<dbReference type="Pfam" id="PF00326">
    <property type="entry name" value="Peptidase_S9"/>
    <property type="match status" value="1"/>
</dbReference>
<dbReference type="PANTHER" id="PTHR42776">
    <property type="entry name" value="SERINE PEPTIDASE S9 FAMILY MEMBER"/>
    <property type="match status" value="1"/>
</dbReference>
<sequence>MFVFSIVVYFTIIINALLCIPIEQDSMPSIDESIASASETKQKLTLDEFFDYTTFLHMSFSPNGQYLLYTTQRPSPITEYHAYGLWLYNIQTMETTHITKYLEPNVNPQWSPSSNFITYVSYDKYVSHTANNLPGAFGSRANSSDQFKHGFSVYSIELRIIIFIPLGYSIPTSVTWSQNASTIYVLQNIELNGAKLKGELKQSDKESKLYSVRLSGTNGGITYTTNLLQTIPLHIRELLLVPSENKFIFISKELTNKNVETNEIYSLDLKDNPIISRLTHDEDDDRKLQLSSDGKTVFFTINIDMNDDDDVVIQELYALDVKNGTMRRVGKKSELHIIDYTAKVDGGVYILGQWRTQIQVYSVQSIDGEWVRHDGIPGSYTSVASSSNPNCALAFVYSSSQRPMEIYCAQDVKNLVSARQITNENKLFTERHLPETIVYNWTSKNDGKTIEGILHYPPGQFQSKNLPLLILIHGGPLDASVDKIEPFQSHWALFAATEGWLVFEPNYRGSSGYGYDFTGGMIGRPHHVAGTDILSGMDQLIADGIVDPSRLAVGGCSFGGSLTNWLITQRNDFKAALSCSGIVDQATDWGYTDGPTFYSTYFNGTPWELASTYQNESPLYQLNKIRTPTHISTGALDKRVPAFQSYILERGLRTLGVPVQLLTFPNEGHSYYSVENIKKQIRDELKWLNKFVLQLEDEI</sequence>